<accession>A0A544YQL5</accession>
<comment type="caution">
    <text evidence="2">The sequence shown here is derived from an EMBL/GenBank/DDBJ whole genome shotgun (WGS) entry which is preliminary data.</text>
</comment>
<dbReference type="AlphaFoldDB" id="A0A544YQL5"/>
<name>A0A544YQL5_9ACTN</name>
<proteinExistence type="predicted"/>
<dbReference type="RefSeq" id="WP_142620808.1">
    <property type="nucleotide sequence ID" value="NZ_VIRM01000027.1"/>
</dbReference>
<sequence length="286" mass="32148">MHALRIVLVVLAVMILIRSDNRMDEAPRLDHVVTASCPGRSSPDLLSMPRQALPYGFVPIEVVRCRWISQYLPGKGRWEVLNEEHATGPATELMTELRRPPARAQASPLLKLRWFFEGIRCPAIGYTFDYFVLVDSSGRAVLPDVPTSVCGKPFPSALDALDRLSYQLTKQLPVRRIESEKEFRAGCGDEIRDLFLSFFQPKSSRTRRASARPLWNPAPQGLRVCVYRTSHKLTGINEATLESTRILKGSNLNTLLTALDNSPATDCPSHHPRARQSRTWARGCDE</sequence>
<dbReference type="EMBL" id="VIRM01000027">
    <property type="protein sequence ID" value="TQS19055.1"/>
    <property type="molecule type" value="Genomic_DNA"/>
</dbReference>
<protein>
    <submittedName>
        <fullName evidence="2">Uncharacterized protein</fullName>
    </submittedName>
</protein>
<feature type="region of interest" description="Disordered" evidence="1">
    <location>
        <begin position="262"/>
        <end position="286"/>
    </location>
</feature>
<evidence type="ECO:0000313" key="3">
    <source>
        <dbReference type="Proteomes" id="UP000316541"/>
    </source>
</evidence>
<evidence type="ECO:0000313" key="2">
    <source>
        <dbReference type="EMBL" id="TQS19055.1"/>
    </source>
</evidence>
<reference evidence="2 3" key="1">
    <citation type="submission" date="2019-07" db="EMBL/GenBank/DDBJ databases">
        <title>Microbispora hainanensis DSM 45428.</title>
        <authorList>
            <person name="Thawai C."/>
        </authorList>
    </citation>
    <scope>NUCLEOTIDE SEQUENCE [LARGE SCALE GENOMIC DNA]</scope>
    <source>
        <strain evidence="2 3">DSM 45428</strain>
    </source>
</reference>
<evidence type="ECO:0000256" key="1">
    <source>
        <dbReference type="SAM" id="MobiDB-lite"/>
    </source>
</evidence>
<gene>
    <name evidence="2" type="ORF">FLX08_22015</name>
</gene>
<organism evidence="2 3">
    <name type="scientific">Microbispora hainanensis</name>
    <dbReference type="NCBI Taxonomy" id="568844"/>
    <lineage>
        <taxon>Bacteria</taxon>
        <taxon>Bacillati</taxon>
        <taxon>Actinomycetota</taxon>
        <taxon>Actinomycetes</taxon>
        <taxon>Streptosporangiales</taxon>
        <taxon>Streptosporangiaceae</taxon>
        <taxon>Microbispora</taxon>
    </lineage>
</organism>
<dbReference type="Proteomes" id="UP000316541">
    <property type="component" value="Unassembled WGS sequence"/>
</dbReference>